<proteinExistence type="predicted"/>
<organism evidence="1 2">
    <name type="scientific">Aspergillus violaceofuscus (strain CBS 115571)</name>
    <dbReference type="NCBI Taxonomy" id="1450538"/>
    <lineage>
        <taxon>Eukaryota</taxon>
        <taxon>Fungi</taxon>
        <taxon>Dikarya</taxon>
        <taxon>Ascomycota</taxon>
        <taxon>Pezizomycotina</taxon>
        <taxon>Eurotiomycetes</taxon>
        <taxon>Eurotiomycetidae</taxon>
        <taxon>Eurotiales</taxon>
        <taxon>Aspergillaceae</taxon>
        <taxon>Aspergillus</taxon>
    </lineage>
</organism>
<accession>A0A2V5HIT9</accession>
<dbReference type="Proteomes" id="UP000249829">
    <property type="component" value="Unassembled WGS sequence"/>
</dbReference>
<evidence type="ECO:0000313" key="2">
    <source>
        <dbReference type="Proteomes" id="UP000249829"/>
    </source>
</evidence>
<sequence length="127" mass="14195">MYTQTHTLSSFISSCMCTVQTASPHHPNICMLSDNSSAPPPCYCISMHGKHLRRRKGCVRGYSDRRKKKSMNSTYQSLNLCHHETTPHSEFGCMSITPLRPKGQAYYEYSTSALSMNEGQGAQDAPD</sequence>
<evidence type="ECO:0000313" key="1">
    <source>
        <dbReference type="EMBL" id="PYI21293.1"/>
    </source>
</evidence>
<keyword evidence="2" id="KW-1185">Reference proteome</keyword>
<dbReference type="EMBL" id="KZ825118">
    <property type="protein sequence ID" value="PYI21293.1"/>
    <property type="molecule type" value="Genomic_DNA"/>
</dbReference>
<gene>
    <name evidence="1" type="ORF">BO99DRAFT_82772</name>
</gene>
<reference evidence="1 2" key="1">
    <citation type="submission" date="2018-02" db="EMBL/GenBank/DDBJ databases">
        <title>The genomes of Aspergillus section Nigri reveals drivers in fungal speciation.</title>
        <authorList>
            <consortium name="DOE Joint Genome Institute"/>
            <person name="Vesth T.C."/>
            <person name="Nybo J."/>
            <person name="Theobald S."/>
            <person name="Brandl J."/>
            <person name="Frisvad J.C."/>
            <person name="Nielsen K.F."/>
            <person name="Lyhne E.K."/>
            <person name="Kogle M.E."/>
            <person name="Kuo A."/>
            <person name="Riley R."/>
            <person name="Clum A."/>
            <person name="Nolan M."/>
            <person name="Lipzen A."/>
            <person name="Salamov A."/>
            <person name="Henrissat B."/>
            <person name="Wiebenga A."/>
            <person name="De vries R.P."/>
            <person name="Grigoriev I.V."/>
            <person name="Mortensen U.H."/>
            <person name="Andersen M.R."/>
            <person name="Baker S.E."/>
        </authorList>
    </citation>
    <scope>NUCLEOTIDE SEQUENCE [LARGE SCALE GENOMIC DNA]</scope>
    <source>
        <strain evidence="1 2">CBS 115571</strain>
    </source>
</reference>
<dbReference type="AlphaFoldDB" id="A0A2V5HIT9"/>
<protein>
    <submittedName>
        <fullName evidence="1">Uncharacterized protein</fullName>
    </submittedName>
</protein>
<name>A0A2V5HIT9_ASPV1</name>